<dbReference type="AlphaFoldDB" id="A0A1I3TBZ7"/>
<gene>
    <name evidence="4" type="ORF">SAMN05421835_107254</name>
</gene>
<dbReference type="EMBL" id="FORP01000007">
    <property type="protein sequence ID" value="SFJ68708.1"/>
    <property type="molecule type" value="Genomic_DNA"/>
</dbReference>
<dbReference type="PANTHER" id="PTHR30487">
    <property type="entry name" value="TYPE 4 PREPILIN-LIKE PROTEINS LEADER PEPTIDE-PROCESSING ENZYME"/>
    <property type="match status" value="1"/>
</dbReference>
<feature type="transmembrane region" description="Helical" evidence="2">
    <location>
        <begin position="122"/>
        <end position="143"/>
    </location>
</feature>
<proteinExistence type="inferred from homology"/>
<keyword evidence="2" id="KW-1133">Transmembrane helix</keyword>
<name>A0A1I3TBZ7_9PSEU</name>
<comment type="similarity">
    <text evidence="1">Belongs to the peptidase A24 family.</text>
</comment>
<evidence type="ECO:0000313" key="5">
    <source>
        <dbReference type="Proteomes" id="UP000199025"/>
    </source>
</evidence>
<feature type="transmembrane region" description="Helical" evidence="2">
    <location>
        <begin position="6"/>
        <end position="32"/>
    </location>
</feature>
<feature type="transmembrane region" description="Helical" evidence="2">
    <location>
        <begin position="98"/>
        <end position="116"/>
    </location>
</feature>
<dbReference type="Pfam" id="PF01478">
    <property type="entry name" value="Peptidase_A24"/>
    <property type="match status" value="1"/>
</dbReference>
<sequence length="218" mass="21934">MTNALHPVLAILLTAAFAGAGATLAMLASVVLARARAPAPVPTLPVAVGTAVLWSFAGWRWLAGAWPGWWLPVPLALATFAVPLAAADLRHRRLPDALTLPAYPALATALVTAAAAGPGPPLAIRAAAAAVLFGGAHMLVHALSCRSLGAGDVKLAGVLGAVVGAVHWMALVLAAALASVVTVVLALVRHWRRGVPHGPGMLAATWLVAVFPGTGMGT</sequence>
<dbReference type="GO" id="GO:0005886">
    <property type="term" value="C:plasma membrane"/>
    <property type="evidence" value="ECO:0007669"/>
    <property type="project" value="TreeGrafter"/>
</dbReference>
<dbReference type="PANTHER" id="PTHR30487:SF0">
    <property type="entry name" value="PREPILIN LEADER PEPTIDASE_N-METHYLTRANSFERASE-RELATED"/>
    <property type="match status" value="1"/>
</dbReference>
<keyword evidence="4" id="KW-0808">Transferase</keyword>
<keyword evidence="4" id="KW-0489">Methyltransferase</keyword>
<protein>
    <submittedName>
        <fullName evidence="4">Leader peptidase (Prepilin peptidase) / N-methyltransferase</fullName>
    </submittedName>
</protein>
<feature type="domain" description="Prepilin type IV endopeptidase peptidase" evidence="3">
    <location>
        <begin position="76"/>
        <end position="182"/>
    </location>
</feature>
<dbReference type="STRING" id="115433.SAMN05421835_107254"/>
<dbReference type="Proteomes" id="UP000199025">
    <property type="component" value="Unassembled WGS sequence"/>
</dbReference>
<keyword evidence="5" id="KW-1185">Reference proteome</keyword>
<feature type="transmembrane region" description="Helical" evidence="2">
    <location>
        <begin position="200"/>
        <end position="217"/>
    </location>
</feature>
<evidence type="ECO:0000256" key="1">
    <source>
        <dbReference type="ARBA" id="ARBA00005801"/>
    </source>
</evidence>
<feature type="transmembrane region" description="Helical" evidence="2">
    <location>
        <begin position="155"/>
        <end position="188"/>
    </location>
</feature>
<feature type="transmembrane region" description="Helical" evidence="2">
    <location>
        <begin position="44"/>
        <end position="62"/>
    </location>
</feature>
<accession>A0A1I3TBZ7</accession>
<dbReference type="GO" id="GO:0008168">
    <property type="term" value="F:methyltransferase activity"/>
    <property type="evidence" value="ECO:0007669"/>
    <property type="project" value="UniProtKB-KW"/>
</dbReference>
<dbReference type="RefSeq" id="WP_245783068.1">
    <property type="nucleotide sequence ID" value="NZ_FORP01000007.1"/>
</dbReference>
<keyword evidence="2" id="KW-0472">Membrane</keyword>
<evidence type="ECO:0000259" key="3">
    <source>
        <dbReference type="Pfam" id="PF01478"/>
    </source>
</evidence>
<dbReference type="GO" id="GO:0006465">
    <property type="term" value="P:signal peptide processing"/>
    <property type="evidence" value="ECO:0007669"/>
    <property type="project" value="TreeGrafter"/>
</dbReference>
<evidence type="ECO:0000313" key="4">
    <source>
        <dbReference type="EMBL" id="SFJ68708.1"/>
    </source>
</evidence>
<evidence type="ECO:0000256" key="2">
    <source>
        <dbReference type="SAM" id="Phobius"/>
    </source>
</evidence>
<dbReference type="InterPro" id="IPR000045">
    <property type="entry name" value="Prepilin_IV_endopep_pep"/>
</dbReference>
<keyword evidence="2" id="KW-0812">Transmembrane</keyword>
<dbReference type="Gene3D" id="1.20.120.1220">
    <property type="match status" value="1"/>
</dbReference>
<feature type="transmembrane region" description="Helical" evidence="2">
    <location>
        <begin position="68"/>
        <end position="86"/>
    </location>
</feature>
<reference evidence="4 5" key="1">
    <citation type="submission" date="2016-10" db="EMBL/GenBank/DDBJ databases">
        <authorList>
            <person name="de Groot N.N."/>
        </authorList>
    </citation>
    <scope>NUCLEOTIDE SEQUENCE [LARGE SCALE GENOMIC DNA]</scope>
    <source>
        <strain evidence="4 5">DSM 44468</strain>
    </source>
</reference>
<dbReference type="GO" id="GO:0032259">
    <property type="term" value="P:methylation"/>
    <property type="evidence" value="ECO:0007669"/>
    <property type="project" value="UniProtKB-KW"/>
</dbReference>
<dbReference type="GO" id="GO:0004190">
    <property type="term" value="F:aspartic-type endopeptidase activity"/>
    <property type="evidence" value="ECO:0007669"/>
    <property type="project" value="InterPro"/>
</dbReference>
<dbReference type="InterPro" id="IPR050882">
    <property type="entry name" value="Prepilin_peptidase/N-MTase"/>
</dbReference>
<organism evidence="4 5">
    <name type="scientific">Amycolatopsis sacchari</name>
    <dbReference type="NCBI Taxonomy" id="115433"/>
    <lineage>
        <taxon>Bacteria</taxon>
        <taxon>Bacillati</taxon>
        <taxon>Actinomycetota</taxon>
        <taxon>Actinomycetes</taxon>
        <taxon>Pseudonocardiales</taxon>
        <taxon>Pseudonocardiaceae</taxon>
        <taxon>Amycolatopsis</taxon>
    </lineage>
</organism>